<dbReference type="EMBL" id="CALYLK010000131">
    <property type="protein sequence ID" value="CAH8219782.1"/>
    <property type="molecule type" value="Genomic_DNA"/>
</dbReference>
<organism evidence="1 2">
    <name type="scientific">Vibrio aestuarianus</name>
    <dbReference type="NCBI Taxonomy" id="28171"/>
    <lineage>
        <taxon>Bacteria</taxon>
        <taxon>Pseudomonadati</taxon>
        <taxon>Pseudomonadota</taxon>
        <taxon>Gammaproteobacteria</taxon>
        <taxon>Vibrionales</taxon>
        <taxon>Vibrionaceae</taxon>
        <taxon>Vibrio</taxon>
    </lineage>
</organism>
<sequence>MKSRKFPNLVPVSALIKLVLCAPNYEQNRDMHSPNAVNKMHTFAIPRIEGHACEYPSTY</sequence>
<evidence type="ECO:0000313" key="2">
    <source>
        <dbReference type="Proteomes" id="UP001152658"/>
    </source>
</evidence>
<dbReference type="Proteomes" id="UP001152658">
    <property type="component" value="Unassembled WGS sequence"/>
</dbReference>
<reference evidence="1" key="1">
    <citation type="submission" date="2022-06" db="EMBL/GenBank/DDBJ databases">
        <authorList>
            <person name="Goudenege D."/>
            <person name="Le Roux F."/>
        </authorList>
    </citation>
    <scope>NUCLEOTIDE SEQUENCE</scope>
    <source>
        <strain evidence="1">12-063</strain>
    </source>
</reference>
<accession>A0ABM9FNL4</accession>
<evidence type="ECO:0000313" key="1">
    <source>
        <dbReference type="EMBL" id="CAH8219782.1"/>
    </source>
</evidence>
<keyword evidence="2" id="KW-1185">Reference proteome</keyword>
<gene>
    <name evidence="1" type="ORF">VAE063_900445</name>
</gene>
<proteinExistence type="predicted"/>
<comment type="caution">
    <text evidence="1">The sequence shown here is derived from an EMBL/GenBank/DDBJ whole genome shotgun (WGS) entry which is preliminary data.</text>
</comment>
<protein>
    <submittedName>
        <fullName evidence="1">Uncharacterized protein</fullName>
    </submittedName>
</protein>
<name>A0ABM9FNL4_9VIBR</name>